<dbReference type="AlphaFoldDB" id="S3DUY7"/>
<reference evidence="1 2" key="1">
    <citation type="journal article" date="2013" name="BMC Genomics">
        <title>Genomics-driven discovery of the pneumocandin biosynthetic gene cluster in the fungus Glarea lozoyensis.</title>
        <authorList>
            <person name="Chen L."/>
            <person name="Yue Q."/>
            <person name="Zhang X."/>
            <person name="Xiang M."/>
            <person name="Wang C."/>
            <person name="Li S."/>
            <person name="Che Y."/>
            <person name="Ortiz-Lopez F.J."/>
            <person name="Bills G.F."/>
            <person name="Liu X."/>
            <person name="An Z."/>
        </authorList>
    </citation>
    <scope>NUCLEOTIDE SEQUENCE [LARGE SCALE GENOMIC DNA]</scope>
    <source>
        <strain evidence="2">ATCC 20868 / MF5171</strain>
    </source>
</reference>
<evidence type="ECO:0000313" key="1">
    <source>
        <dbReference type="EMBL" id="EPE30218.1"/>
    </source>
</evidence>
<proteinExistence type="predicted"/>
<keyword evidence="2" id="KW-1185">Reference proteome</keyword>
<name>S3DUY7_GLAL2</name>
<gene>
    <name evidence="1" type="ORF">GLAREA_12941</name>
</gene>
<dbReference type="GeneID" id="19471981"/>
<dbReference type="HOGENOM" id="CLU_1294519_0_0_1"/>
<protein>
    <submittedName>
        <fullName evidence="1">Uncharacterized protein</fullName>
    </submittedName>
</protein>
<dbReference type="RefSeq" id="XP_008082895.1">
    <property type="nucleotide sequence ID" value="XM_008084704.1"/>
</dbReference>
<accession>S3DUY7</accession>
<evidence type="ECO:0000313" key="2">
    <source>
        <dbReference type="Proteomes" id="UP000016922"/>
    </source>
</evidence>
<sequence length="213" mass="22912">MKCEIYLVLNDIFSSACLSPSHTSRRHSVFKTDAEKIQPTNADNLRTAATIPTLEIVTARAELARLNAARDGRQTTTHELRASAAARPAGTPALQVVRDDAALQLAEAELALRVASAEQGEQAVAAVQAAHDQALFAARPRPAKGNALVQHQNAPLRGNVIHRAYNEVSEEDERTLQQLVNRCYKSLGNAEDTPPRSLSNASMNDCLVVGGTV</sequence>
<dbReference type="EMBL" id="KE145365">
    <property type="protein sequence ID" value="EPE30218.1"/>
    <property type="molecule type" value="Genomic_DNA"/>
</dbReference>
<dbReference type="KEGG" id="glz:GLAREA_12941"/>
<organism evidence="1 2">
    <name type="scientific">Glarea lozoyensis (strain ATCC 20868 / MF5171)</name>
    <dbReference type="NCBI Taxonomy" id="1116229"/>
    <lineage>
        <taxon>Eukaryota</taxon>
        <taxon>Fungi</taxon>
        <taxon>Dikarya</taxon>
        <taxon>Ascomycota</taxon>
        <taxon>Pezizomycotina</taxon>
        <taxon>Leotiomycetes</taxon>
        <taxon>Helotiales</taxon>
        <taxon>Helotiaceae</taxon>
        <taxon>Glarea</taxon>
    </lineage>
</organism>
<dbReference type="Proteomes" id="UP000016922">
    <property type="component" value="Unassembled WGS sequence"/>
</dbReference>